<proteinExistence type="predicted"/>
<feature type="region of interest" description="Disordered" evidence="1">
    <location>
        <begin position="159"/>
        <end position="268"/>
    </location>
</feature>
<dbReference type="Proteomes" id="UP001054252">
    <property type="component" value="Unassembled WGS sequence"/>
</dbReference>
<feature type="compositionally biased region" description="Polar residues" evidence="1">
    <location>
        <begin position="207"/>
        <end position="240"/>
    </location>
</feature>
<feature type="compositionally biased region" description="Polar residues" evidence="1">
    <location>
        <begin position="159"/>
        <end position="199"/>
    </location>
</feature>
<protein>
    <submittedName>
        <fullName evidence="2">Uncharacterized protein</fullName>
    </submittedName>
</protein>
<evidence type="ECO:0000313" key="3">
    <source>
        <dbReference type="Proteomes" id="UP001054252"/>
    </source>
</evidence>
<accession>A0AAV5K961</accession>
<feature type="compositionally biased region" description="Polar residues" evidence="1">
    <location>
        <begin position="96"/>
        <end position="106"/>
    </location>
</feature>
<evidence type="ECO:0000256" key="1">
    <source>
        <dbReference type="SAM" id="MobiDB-lite"/>
    </source>
</evidence>
<organism evidence="2 3">
    <name type="scientific">Rubroshorea leprosula</name>
    <dbReference type="NCBI Taxonomy" id="152421"/>
    <lineage>
        <taxon>Eukaryota</taxon>
        <taxon>Viridiplantae</taxon>
        <taxon>Streptophyta</taxon>
        <taxon>Embryophyta</taxon>
        <taxon>Tracheophyta</taxon>
        <taxon>Spermatophyta</taxon>
        <taxon>Magnoliopsida</taxon>
        <taxon>eudicotyledons</taxon>
        <taxon>Gunneridae</taxon>
        <taxon>Pentapetalae</taxon>
        <taxon>rosids</taxon>
        <taxon>malvids</taxon>
        <taxon>Malvales</taxon>
        <taxon>Dipterocarpaceae</taxon>
        <taxon>Rubroshorea</taxon>
    </lineage>
</organism>
<comment type="caution">
    <text evidence="2">The sequence shown here is derived from an EMBL/GenBank/DDBJ whole genome shotgun (WGS) entry which is preliminary data.</text>
</comment>
<keyword evidence="3" id="KW-1185">Reference proteome</keyword>
<feature type="compositionally biased region" description="Low complexity" evidence="1">
    <location>
        <begin position="241"/>
        <end position="259"/>
    </location>
</feature>
<name>A0AAV5K961_9ROSI</name>
<dbReference type="AlphaFoldDB" id="A0AAV5K961"/>
<gene>
    <name evidence="2" type="ORF">SLEP1_g29760</name>
</gene>
<evidence type="ECO:0000313" key="2">
    <source>
        <dbReference type="EMBL" id="GKV19510.1"/>
    </source>
</evidence>
<reference evidence="2 3" key="1">
    <citation type="journal article" date="2021" name="Commun. Biol.">
        <title>The genome of Shorea leprosula (Dipterocarpaceae) highlights the ecological relevance of drought in aseasonal tropical rainforests.</title>
        <authorList>
            <person name="Ng K.K.S."/>
            <person name="Kobayashi M.J."/>
            <person name="Fawcett J.A."/>
            <person name="Hatakeyama M."/>
            <person name="Paape T."/>
            <person name="Ng C.H."/>
            <person name="Ang C.C."/>
            <person name="Tnah L.H."/>
            <person name="Lee C.T."/>
            <person name="Nishiyama T."/>
            <person name="Sese J."/>
            <person name="O'Brien M.J."/>
            <person name="Copetti D."/>
            <person name="Mohd Noor M.I."/>
            <person name="Ong R.C."/>
            <person name="Putra M."/>
            <person name="Sireger I.Z."/>
            <person name="Indrioko S."/>
            <person name="Kosugi Y."/>
            <person name="Izuno A."/>
            <person name="Isagi Y."/>
            <person name="Lee S.L."/>
            <person name="Shimizu K.K."/>
        </authorList>
    </citation>
    <scope>NUCLEOTIDE SEQUENCE [LARGE SCALE GENOMIC DNA]</scope>
    <source>
        <strain evidence="2">214</strain>
    </source>
</reference>
<feature type="compositionally biased region" description="Basic and acidic residues" evidence="1">
    <location>
        <begin position="73"/>
        <end position="91"/>
    </location>
</feature>
<dbReference type="EMBL" id="BPVZ01000053">
    <property type="protein sequence ID" value="GKV19510.1"/>
    <property type="molecule type" value="Genomic_DNA"/>
</dbReference>
<sequence length="305" mass="33276">MLDYFGKGTWTEPDIGFLPSSTASKEPGASSTVDAIKEVRSKRPMSRMEVYIIALIYTLVNVPNQNHVPSDILAKDNRSESEDKDESDDHGSSSSNMISFELSNGNPYGPHVPTKMDDDQYVEYELDDLEGFPCSAEEEERMFMEAVLESLKDMNLQHPQTEEQNNGTDSSESLQKDNVNSLNASSTTEQQGPSKSESAATLVECQSPETVTTAVTNGPKITSEQISHDSSASSIGPVSDTQSTIESGSTGSSSLSDTSANIQSSSDVDMLANTKATLTVERNPTNNIMDGLMRRWDLNFFRNGR</sequence>
<feature type="region of interest" description="Disordered" evidence="1">
    <location>
        <begin position="71"/>
        <end position="116"/>
    </location>
</feature>